<comment type="caution">
    <text evidence="2">The sequence shown here is derived from an EMBL/GenBank/DDBJ whole genome shotgun (WGS) entry which is preliminary data.</text>
</comment>
<feature type="transmembrane region" description="Helical" evidence="1">
    <location>
        <begin position="183"/>
        <end position="202"/>
    </location>
</feature>
<protein>
    <submittedName>
        <fullName evidence="2">Uncharacterized protein</fullName>
    </submittedName>
</protein>
<evidence type="ECO:0000313" key="2">
    <source>
        <dbReference type="EMBL" id="ORY33063.1"/>
    </source>
</evidence>
<dbReference type="EMBL" id="MCFC01000007">
    <property type="protein sequence ID" value="ORY33063.1"/>
    <property type="molecule type" value="Genomic_DNA"/>
</dbReference>
<dbReference type="Proteomes" id="UP000193986">
    <property type="component" value="Unassembled WGS sequence"/>
</dbReference>
<feature type="transmembrane region" description="Helical" evidence="1">
    <location>
        <begin position="244"/>
        <end position="266"/>
    </location>
</feature>
<name>A0A1Y2BE05_9TREE</name>
<keyword evidence="1" id="KW-0812">Transmembrane</keyword>
<feature type="transmembrane region" description="Helical" evidence="1">
    <location>
        <begin position="153"/>
        <end position="177"/>
    </location>
</feature>
<feature type="transmembrane region" description="Helical" evidence="1">
    <location>
        <begin position="308"/>
        <end position="329"/>
    </location>
</feature>
<dbReference type="AlphaFoldDB" id="A0A1Y2BE05"/>
<keyword evidence="1" id="KW-1133">Transmembrane helix</keyword>
<sequence length="384" mass="42061">MKLNKGIRLSGSTPAGHALRRQRDPVRFTAMCLMAVSNAVTVTSRLHFADQSTVAMIKHGSPCDMEVHFRESHSQEVPIDSNMVCSRLVCSSYYPDRLDISPVVGGILLSVSAGISTIWMILCVVLAWIDLASVQSAVDGLTIINQRFKRRDLLPSISTNNLSGFLGVASAITFTAANYPQPQTLSSFLVIILATCSSLGWIDLETADDLVPKAIDCLTVVVTAILVMDKSTSYEGEWYWYHDPNLYCLIALSMEASCGMAGFWAFRAVSRPFRADSRPFRANSSPEMSRENKRHAITNSKAALPARILLVIVLGTTLASFGLCARAVIGDIRPYTIGFGLVLCTLLTSAALSGVILRQSFKRYPLWFPGKYPHPYNQVVGTEL</sequence>
<keyword evidence="1" id="KW-0472">Membrane</keyword>
<feature type="transmembrane region" description="Helical" evidence="1">
    <location>
        <begin position="103"/>
        <end position="132"/>
    </location>
</feature>
<reference evidence="2 3" key="1">
    <citation type="submission" date="2016-07" db="EMBL/GenBank/DDBJ databases">
        <title>Pervasive Adenine N6-methylation of Active Genes in Fungi.</title>
        <authorList>
            <consortium name="DOE Joint Genome Institute"/>
            <person name="Mondo S.J."/>
            <person name="Dannebaum R.O."/>
            <person name="Kuo R.C."/>
            <person name="Labutti K."/>
            <person name="Haridas S."/>
            <person name="Kuo A."/>
            <person name="Salamov A."/>
            <person name="Ahrendt S.R."/>
            <person name="Lipzen A."/>
            <person name="Sullivan W."/>
            <person name="Andreopoulos W.B."/>
            <person name="Clum A."/>
            <person name="Lindquist E."/>
            <person name="Daum C."/>
            <person name="Ramamoorthy G.K."/>
            <person name="Gryganskyi A."/>
            <person name="Culley D."/>
            <person name="Magnuson J.K."/>
            <person name="James T.Y."/>
            <person name="O'Malley M.A."/>
            <person name="Stajich J.E."/>
            <person name="Spatafora J.W."/>
            <person name="Visel A."/>
            <person name="Grigoriev I.V."/>
        </authorList>
    </citation>
    <scope>NUCLEOTIDE SEQUENCE [LARGE SCALE GENOMIC DNA]</scope>
    <source>
        <strain evidence="2 3">68-887.2</strain>
    </source>
</reference>
<evidence type="ECO:0000256" key="1">
    <source>
        <dbReference type="SAM" id="Phobius"/>
    </source>
</evidence>
<dbReference type="InParanoid" id="A0A1Y2BE05"/>
<accession>A0A1Y2BE05</accession>
<keyword evidence="3" id="KW-1185">Reference proteome</keyword>
<proteinExistence type="predicted"/>
<gene>
    <name evidence="2" type="ORF">BCR39DRAFT_520995</name>
</gene>
<feature type="transmembrane region" description="Helical" evidence="1">
    <location>
        <begin position="335"/>
        <end position="357"/>
    </location>
</feature>
<evidence type="ECO:0000313" key="3">
    <source>
        <dbReference type="Proteomes" id="UP000193986"/>
    </source>
</evidence>
<organism evidence="2 3">
    <name type="scientific">Naematelia encephala</name>
    <dbReference type="NCBI Taxonomy" id="71784"/>
    <lineage>
        <taxon>Eukaryota</taxon>
        <taxon>Fungi</taxon>
        <taxon>Dikarya</taxon>
        <taxon>Basidiomycota</taxon>
        <taxon>Agaricomycotina</taxon>
        <taxon>Tremellomycetes</taxon>
        <taxon>Tremellales</taxon>
        <taxon>Naemateliaceae</taxon>
        <taxon>Naematelia</taxon>
    </lineage>
</organism>